<dbReference type="EMBL" id="CP163445">
    <property type="protein sequence ID" value="XDQ82903.1"/>
    <property type="molecule type" value="Genomic_DNA"/>
</dbReference>
<dbReference type="RefSeq" id="WP_369185137.1">
    <property type="nucleotide sequence ID" value="NZ_CP163445.1"/>
</dbReference>
<feature type="region of interest" description="Disordered" evidence="1">
    <location>
        <begin position="1"/>
        <end position="54"/>
    </location>
</feature>
<name>A0AB39TUI1_9ACTN</name>
<evidence type="ECO:0000313" key="2">
    <source>
        <dbReference type="EMBL" id="XDQ82903.1"/>
    </source>
</evidence>
<dbReference type="AlphaFoldDB" id="A0AB39TUI1"/>
<gene>
    <name evidence="2" type="ORF">AB2U05_32600</name>
</gene>
<protein>
    <recommendedName>
        <fullName evidence="3">CsbD family protein</fullName>
    </recommendedName>
</protein>
<sequence length="54" mass="6208">MGIEEQMRGLTDETGDKAGEGADARQDEAEERAREMNDDLQRAAEERREDRGRR</sequence>
<accession>A0AB39TUI1</accession>
<proteinExistence type="predicted"/>
<evidence type="ECO:0008006" key="3">
    <source>
        <dbReference type="Google" id="ProtNLM"/>
    </source>
</evidence>
<organism evidence="2">
    <name type="scientific">Streptomyces sp. Y1</name>
    <dbReference type="NCBI Taxonomy" id="3238634"/>
    <lineage>
        <taxon>Bacteria</taxon>
        <taxon>Bacillati</taxon>
        <taxon>Actinomycetota</taxon>
        <taxon>Actinomycetes</taxon>
        <taxon>Kitasatosporales</taxon>
        <taxon>Streptomycetaceae</taxon>
        <taxon>Streptomyces</taxon>
    </lineage>
</organism>
<reference evidence="2" key="1">
    <citation type="submission" date="2024-07" db="EMBL/GenBank/DDBJ databases">
        <authorList>
            <person name="Yu S.T."/>
        </authorList>
    </citation>
    <scope>NUCLEOTIDE SEQUENCE</scope>
    <source>
        <strain evidence="2">Y1</strain>
    </source>
</reference>
<evidence type="ECO:0000256" key="1">
    <source>
        <dbReference type="SAM" id="MobiDB-lite"/>
    </source>
</evidence>